<dbReference type="AlphaFoldDB" id="A0A2W4VTW2"/>
<name>A0A2W4VTW2_9CYAN</name>
<protein>
    <submittedName>
        <fullName evidence="2">Uncharacterized protein</fullName>
    </submittedName>
</protein>
<evidence type="ECO:0000313" key="3">
    <source>
        <dbReference type="Proteomes" id="UP000249467"/>
    </source>
</evidence>
<feature type="compositionally biased region" description="Polar residues" evidence="1">
    <location>
        <begin position="132"/>
        <end position="156"/>
    </location>
</feature>
<dbReference type="Proteomes" id="UP000249467">
    <property type="component" value="Unassembled WGS sequence"/>
</dbReference>
<proteinExistence type="predicted"/>
<comment type="caution">
    <text evidence="2">The sequence shown here is derived from an EMBL/GenBank/DDBJ whole genome shotgun (WGS) entry which is preliminary data.</text>
</comment>
<dbReference type="EMBL" id="QBML01000042">
    <property type="protein sequence ID" value="PZO36304.1"/>
    <property type="molecule type" value="Genomic_DNA"/>
</dbReference>
<reference evidence="2 3" key="2">
    <citation type="submission" date="2018-06" db="EMBL/GenBank/DDBJ databases">
        <title>Metagenomic assembly of (sub)arctic Cyanobacteria and their associated microbiome from non-axenic cultures.</title>
        <authorList>
            <person name="Baurain D."/>
        </authorList>
    </citation>
    <scope>NUCLEOTIDE SEQUENCE [LARGE SCALE GENOMIC DNA]</scope>
    <source>
        <strain evidence="2">ULC066bin1</strain>
    </source>
</reference>
<reference evidence="2 3" key="1">
    <citation type="submission" date="2018-04" db="EMBL/GenBank/DDBJ databases">
        <authorList>
            <person name="Go L.Y."/>
            <person name="Mitchell J.A."/>
        </authorList>
    </citation>
    <scope>NUCLEOTIDE SEQUENCE [LARGE SCALE GENOMIC DNA]</scope>
    <source>
        <strain evidence="2">ULC066bin1</strain>
    </source>
</reference>
<feature type="region of interest" description="Disordered" evidence="1">
    <location>
        <begin position="109"/>
        <end position="156"/>
    </location>
</feature>
<gene>
    <name evidence="2" type="ORF">DCF19_21840</name>
</gene>
<sequence>MEIAIALLQHYSFDLGGYTINDLTRAWSDFKPEWVRQAVIESLFQGRYKAVSVNQILHLWERKGEPTCRYNHEFERLVCGDVAVIYEDRIFYTPPRYSTSQSALTEIAPFAPSQTQPSPPPFPRRPMLGTAKVTQSSKPKTQRYPSRDTTPSGMTVSTKVYPNISKAEYSEVYRSAYENMTLFSESSMFVDKLRAMCSDRLVLPVPEITSDIDKVEIMNEN</sequence>
<evidence type="ECO:0000256" key="1">
    <source>
        <dbReference type="SAM" id="MobiDB-lite"/>
    </source>
</evidence>
<organism evidence="2 3">
    <name type="scientific">Pseudanabaena frigida</name>
    <dbReference type="NCBI Taxonomy" id="945775"/>
    <lineage>
        <taxon>Bacteria</taxon>
        <taxon>Bacillati</taxon>
        <taxon>Cyanobacteriota</taxon>
        <taxon>Cyanophyceae</taxon>
        <taxon>Pseudanabaenales</taxon>
        <taxon>Pseudanabaenaceae</taxon>
        <taxon>Pseudanabaena</taxon>
    </lineage>
</organism>
<accession>A0A2W4VTW2</accession>
<evidence type="ECO:0000313" key="2">
    <source>
        <dbReference type="EMBL" id="PZO36304.1"/>
    </source>
</evidence>